<dbReference type="PRINTS" id="PR00463">
    <property type="entry name" value="EP450I"/>
</dbReference>
<comment type="similarity">
    <text evidence="5">Belongs to the cytochrome P450 family.</text>
</comment>
<keyword evidence="6 14" id="KW-0349">Heme</keyword>
<keyword evidence="17" id="KW-1185">Reference proteome</keyword>
<dbReference type="GO" id="GO:0016705">
    <property type="term" value="F:oxidoreductase activity, acting on paired donors, with incorporation or reduction of molecular oxygen"/>
    <property type="evidence" value="ECO:0007669"/>
    <property type="project" value="InterPro"/>
</dbReference>
<dbReference type="FunFam" id="1.10.630.10:FF:000042">
    <property type="entry name" value="Cytochrome P450"/>
    <property type="match status" value="1"/>
</dbReference>
<dbReference type="InterPro" id="IPR001128">
    <property type="entry name" value="Cyt_P450"/>
</dbReference>
<proteinExistence type="inferred from homology"/>
<evidence type="ECO:0000256" key="5">
    <source>
        <dbReference type="ARBA" id="ARBA00010617"/>
    </source>
</evidence>
<organism evidence="15">
    <name type="scientific">Photinus pyralis</name>
    <name type="common">Common eastern firefly</name>
    <name type="synonym">Lampyris pyralis</name>
    <dbReference type="NCBI Taxonomy" id="7054"/>
    <lineage>
        <taxon>Eukaryota</taxon>
        <taxon>Metazoa</taxon>
        <taxon>Ecdysozoa</taxon>
        <taxon>Arthropoda</taxon>
        <taxon>Hexapoda</taxon>
        <taxon>Insecta</taxon>
        <taxon>Pterygota</taxon>
        <taxon>Neoptera</taxon>
        <taxon>Endopterygota</taxon>
        <taxon>Coleoptera</taxon>
        <taxon>Polyphaga</taxon>
        <taxon>Elateriformia</taxon>
        <taxon>Elateroidea</taxon>
        <taxon>Lampyridae</taxon>
        <taxon>Lampyrinae</taxon>
        <taxon>Photinus</taxon>
    </lineage>
</organism>
<evidence type="ECO:0000256" key="12">
    <source>
        <dbReference type="ARBA" id="ARBA00023033"/>
    </source>
</evidence>
<dbReference type="AlphaFoldDB" id="A0A1Y1MRQ2"/>
<dbReference type="InterPro" id="IPR036396">
    <property type="entry name" value="Cyt_P450_sf"/>
</dbReference>
<dbReference type="CDD" id="cd11056">
    <property type="entry name" value="CYP6-like"/>
    <property type="match status" value="1"/>
</dbReference>
<dbReference type="InParanoid" id="A0A1Y1MRQ2"/>
<comment type="cofactor">
    <cofactor evidence="1 14">
        <name>heme</name>
        <dbReference type="ChEBI" id="CHEBI:30413"/>
    </cofactor>
</comment>
<evidence type="ECO:0000256" key="8">
    <source>
        <dbReference type="ARBA" id="ARBA00022824"/>
    </source>
</evidence>
<dbReference type="OrthoDB" id="2789670at2759"/>
<evidence type="ECO:0000256" key="4">
    <source>
        <dbReference type="ARBA" id="ARBA00004406"/>
    </source>
</evidence>
<dbReference type="PANTHER" id="PTHR24292">
    <property type="entry name" value="CYTOCHROME P450"/>
    <property type="match status" value="1"/>
</dbReference>
<accession>A0A1Y1MRQ2</accession>
<dbReference type="GO" id="GO:0020037">
    <property type="term" value="F:heme binding"/>
    <property type="evidence" value="ECO:0007669"/>
    <property type="project" value="InterPro"/>
</dbReference>
<evidence type="ECO:0000256" key="3">
    <source>
        <dbReference type="ARBA" id="ARBA00004174"/>
    </source>
</evidence>
<evidence type="ECO:0000256" key="11">
    <source>
        <dbReference type="ARBA" id="ARBA00023004"/>
    </source>
</evidence>
<evidence type="ECO:0000256" key="13">
    <source>
        <dbReference type="ARBA" id="ARBA00023136"/>
    </source>
</evidence>
<keyword evidence="9" id="KW-0492">Microsome</keyword>
<evidence type="ECO:0000256" key="2">
    <source>
        <dbReference type="ARBA" id="ARBA00003690"/>
    </source>
</evidence>
<sequence length="502" mass="57155">MFLLFLFGAIIALYFYLSSGFQYWKKRNVPNPEPSLLFGNLGDSLTSKRSVGQIYTDIYRDFPDVLYVGFYRGRQPGLVLRDPQLIRDVMNKDFNSFHDNDLIISEEVDPLGGRNTFSLKGEKWKTAKSLITPCFTAKKMREMHVFLQKAANRMVRYLDDDVLKGGGSLEVRELFAQFGTEVVANCAFGLEGRTFDEPDPLFRKMGKKLFEPSPLTVIKFSIMFMFPSLSNILKIRFIPKDVTEYFCNIVDATLNYRKENNIVRNDFLDSMLELKNKLGESKFTNTDVTAQAVGFFTDGFETSSCVIAFALYELAANPEILNRLRAEVDQALLMQKELDYDSVHGLKYLDAVICETVRLHPPALVLLRSCTKPFVFPPPRGQGTGKDVNVEVDTPIMIPLYGLHTDPKYFKDPYVFDPERFMGENKESIVRGAYLPFGDGPRACHGQRFGATQAKVALINILANFDVTVNERTKTPLEIDPRYLILHVKGGLWINFSRRTSK</sequence>
<evidence type="ECO:0000256" key="1">
    <source>
        <dbReference type="ARBA" id="ARBA00001971"/>
    </source>
</evidence>
<comment type="subcellular location">
    <subcellularLocation>
        <location evidence="4">Endoplasmic reticulum membrane</location>
        <topology evidence="4">Peripheral membrane protein</topology>
    </subcellularLocation>
    <subcellularLocation>
        <location evidence="3">Microsome membrane</location>
        <topology evidence="3">Peripheral membrane protein</topology>
    </subcellularLocation>
</comment>
<dbReference type="Pfam" id="PF00067">
    <property type="entry name" value="p450"/>
    <property type="match status" value="1"/>
</dbReference>
<keyword evidence="13" id="KW-0472">Membrane</keyword>
<evidence type="ECO:0000256" key="9">
    <source>
        <dbReference type="ARBA" id="ARBA00022848"/>
    </source>
</evidence>
<name>A0A1Y1MRQ2_PHOPY</name>
<evidence type="ECO:0000256" key="7">
    <source>
        <dbReference type="ARBA" id="ARBA00022723"/>
    </source>
</evidence>
<evidence type="ECO:0000313" key="15">
    <source>
        <dbReference type="EMBL" id="JAV87205.1"/>
    </source>
</evidence>
<dbReference type="GO" id="GO:0005506">
    <property type="term" value="F:iron ion binding"/>
    <property type="evidence" value="ECO:0007669"/>
    <property type="project" value="InterPro"/>
</dbReference>
<evidence type="ECO:0000256" key="6">
    <source>
        <dbReference type="ARBA" id="ARBA00022617"/>
    </source>
</evidence>
<dbReference type="InterPro" id="IPR050476">
    <property type="entry name" value="Insect_CytP450_Detox"/>
</dbReference>
<dbReference type="EMBL" id="VVIM01000003">
    <property type="protein sequence ID" value="KAB0801349.1"/>
    <property type="molecule type" value="Genomic_DNA"/>
</dbReference>
<reference evidence="16 17" key="2">
    <citation type="journal article" date="2018" name="Elife">
        <title>Firefly genomes illuminate parallel origins of bioluminescence in beetles.</title>
        <authorList>
            <person name="Fallon T.R."/>
            <person name="Lower S.E."/>
            <person name="Chang C.H."/>
            <person name="Bessho-Uehara M."/>
            <person name="Martin G.J."/>
            <person name="Bewick A.J."/>
            <person name="Behringer M."/>
            <person name="Debat H.J."/>
            <person name="Wong I."/>
            <person name="Day J.C."/>
            <person name="Suvorov A."/>
            <person name="Silva C.J."/>
            <person name="Stanger-Hall K.F."/>
            <person name="Hall D.W."/>
            <person name="Schmitz R.J."/>
            <person name="Nelson D.R."/>
            <person name="Lewis S.M."/>
            <person name="Shigenobu S."/>
            <person name="Bybee S.M."/>
            <person name="Larracuente A.M."/>
            <person name="Oba Y."/>
            <person name="Weng J.K."/>
        </authorList>
    </citation>
    <scope>NUCLEOTIDE SEQUENCE [LARGE SCALE GENOMIC DNA]</scope>
    <source>
        <strain evidence="16">1611_PpyrPB1</strain>
        <tissue evidence="16">Whole body</tissue>
    </source>
</reference>
<gene>
    <name evidence="16" type="ORF">PPYR_05703</name>
</gene>
<keyword evidence="7 14" id="KW-0479">Metal-binding</keyword>
<reference evidence="16" key="3">
    <citation type="submission" date="2019-08" db="EMBL/GenBank/DDBJ databases">
        <authorList>
            <consortium name="Photinus pyralis genome working group"/>
            <person name="Fallon T.R."/>
            <person name="Sander Lower S.E."/>
            <person name="Weng J.-K."/>
        </authorList>
    </citation>
    <scope>NUCLEOTIDE SEQUENCE</scope>
    <source>
        <strain evidence="16">1611_PpyrPB1</strain>
        <tissue evidence="16">Whole body</tissue>
    </source>
</reference>
<evidence type="ECO:0000256" key="10">
    <source>
        <dbReference type="ARBA" id="ARBA00023002"/>
    </source>
</evidence>
<keyword evidence="10" id="KW-0560">Oxidoreductase</keyword>
<protein>
    <recommendedName>
        <fullName evidence="18">Cytochrome P450</fullName>
    </recommendedName>
</protein>
<comment type="function">
    <text evidence="2">May be involved in the metabolism of insect hormones and in the breakdown of synthetic insecticides.</text>
</comment>
<dbReference type="InterPro" id="IPR002401">
    <property type="entry name" value="Cyt_P450_E_grp-I"/>
</dbReference>
<dbReference type="EMBL" id="GEZM01026153">
    <property type="protein sequence ID" value="JAV87205.1"/>
    <property type="molecule type" value="Transcribed_RNA"/>
</dbReference>
<dbReference type="PANTHER" id="PTHR24292:SF84">
    <property type="entry name" value="CYTOCHROME P450 28A5-RELATED"/>
    <property type="match status" value="1"/>
</dbReference>
<dbReference type="GO" id="GO:0004497">
    <property type="term" value="F:monooxygenase activity"/>
    <property type="evidence" value="ECO:0007669"/>
    <property type="project" value="UniProtKB-KW"/>
</dbReference>
<dbReference type="Gene3D" id="1.10.630.10">
    <property type="entry name" value="Cytochrome P450"/>
    <property type="match status" value="1"/>
</dbReference>
<keyword evidence="12" id="KW-0503">Monooxygenase</keyword>
<reference evidence="15" key="1">
    <citation type="journal article" date="2016" name="Sci. Rep.">
        <title>Molecular characterization of firefly nuptial gifts: a multi-omics approach sheds light on postcopulatory sexual selection.</title>
        <authorList>
            <person name="Al-Wathiqui N."/>
            <person name="Fallon T.R."/>
            <person name="South A."/>
            <person name="Weng J.K."/>
            <person name="Lewis S.M."/>
        </authorList>
    </citation>
    <scope>NUCLEOTIDE SEQUENCE</scope>
</reference>
<feature type="binding site" description="axial binding residue" evidence="14">
    <location>
        <position position="444"/>
    </location>
    <ligand>
        <name>heme</name>
        <dbReference type="ChEBI" id="CHEBI:30413"/>
    </ligand>
    <ligandPart>
        <name>Fe</name>
        <dbReference type="ChEBI" id="CHEBI:18248"/>
    </ligandPart>
</feature>
<dbReference type="PRINTS" id="PR00385">
    <property type="entry name" value="P450"/>
</dbReference>
<dbReference type="GO" id="GO:0005789">
    <property type="term" value="C:endoplasmic reticulum membrane"/>
    <property type="evidence" value="ECO:0007669"/>
    <property type="project" value="UniProtKB-SubCell"/>
</dbReference>
<dbReference type="Proteomes" id="UP000327044">
    <property type="component" value="Unassembled WGS sequence"/>
</dbReference>
<keyword evidence="11 14" id="KW-0408">Iron</keyword>
<evidence type="ECO:0000313" key="17">
    <source>
        <dbReference type="Proteomes" id="UP000327044"/>
    </source>
</evidence>
<keyword evidence="8" id="KW-0256">Endoplasmic reticulum</keyword>
<evidence type="ECO:0000256" key="14">
    <source>
        <dbReference type="PIRSR" id="PIRSR602401-1"/>
    </source>
</evidence>
<evidence type="ECO:0008006" key="18">
    <source>
        <dbReference type="Google" id="ProtNLM"/>
    </source>
</evidence>
<evidence type="ECO:0000313" key="16">
    <source>
        <dbReference type="EMBL" id="KAB0801349.1"/>
    </source>
</evidence>
<dbReference type="SUPFAM" id="SSF48264">
    <property type="entry name" value="Cytochrome P450"/>
    <property type="match status" value="1"/>
</dbReference>